<evidence type="ECO:0000313" key="1">
    <source>
        <dbReference type="EMBL" id="RAJ28864.1"/>
    </source>
</evidence>
<dbReference type="Proteomes" id="UP000249754">
    <property type="component" value="Unassembled WGS sequence"/>
</dbReference>
<evidence type="ECO:0000313" key="2">
    <source>
        <dbReference type="Proteomes" id="UP000249754"/>
    </source>
</evidence>
<proteinExistence type="predicted"/>
<sequence>MANYGVKYRLDFCGRGAVKKRIDLLKMDYTGEVISVSGGSEPIKITYKNEADDKLNQLTGSSSVTSLLATSDAYGLQSFYTGDERQWKINHYSGDDFKLKGSWFIVPDSSKEPFKSYPYEFELKATDVIVSLKNTPYVTEYGALIKKVDNLKNILCECLRSTKLDLNVLIGVNTYEQTMANDINSCPLSQTYVDTNRFIDTNNKPYSVYEIIKSICSQFTANIKQVDGEWWFVDVSQLAGNGFNARRFAPDGTFISSELVNKNRNVQPDELTDNDLFTENQPAYKSAATYYQAGYLSNKLVNGDFNTINPIPIIERFAGWHVGGGIDVSVGQKMATLPTGEVPTGDYYVKFFNSFNAEGQGFYSDPVPILQTNTIVLSLTLGADDGNSDSKRQIGIYLRAIFTRPDGYIRYCNLDTDASWAPSWTEYPAAIKTYKKRKELNDDQNLSFNLPFTGSDGFISIWICGVRHEDTSSPLRVRIDNVNLKLDQNPFYKSSIGFVNRLTQFGSYTEAPDTTVLLFGDDDNPSRTSWMRLANGQPTTGWRSNGEILLLQQIATRNILTQYKRVSRRSEGSFMGDFSPLDIFTLPLTQGKFMFVSGTFAVKSGRHKLVLSEVIEPGLQFITEEKFEDYGDFKDSKGNAVGSPNGVNIPAVPGNINVEDFIHNKAVYQTDAVFNVSQGTFKDKLFIPSTDFKLWKIYVDSSGLGGGASPLPGGGSATLAGLTDVALSNLAIGQALTWDGFKWVNKSVVTDLSNYYTKGVSDSRFLAIGGTAVNSISWANAGSYINTDVAVNTYLMGLGADGNWHPIGKGNLTAFLGVIEPLPNTIPRRDSSGYLHANYIRTPESAGNPRGDASLQSMYGNDSANGYHYSWNQAAVRTFLGLSSGSDFVRKNVDSINSAGQADGQRGNLVTFAYTGSGTPYNGSLWSMGGFQNGSYDLQINSFYGNTGDIAFRNRNGDNNTWGSWRNLLYNGYNNATVVFSGGSGTGYNSSELQIMRGGDTPPVLSFHWAGKVASNISIQPSGRIAITNNPGTGFEDLIAKNIEGSGSVTSGDWFYTSGQCGIYSGTYRVGLKPISANQWSFYTDTVNNVVINLTAQGISKGSIHGDYAGNFGFLDKDGSWSLRRDINNGYWYANSYITDNWFRSTGSSGWFNETFSGGIYMQDAVYIRTYGGKKFYCDNIIQTSASFESNGYGFKSTNHRGMVGSYDQTDTANKIIWTIGDQWNEIGTMYGLGYSYNGRLRSGAHQVVISQAGTQNLSLGMDGYIIAEGTISAGTGTNGGFQNNAYNPGHNNIWRLANAGEYGIGYYQGGNSGNDYIGFHFGNRATPQFTFKQNGELTAPVVKATSALYIPSTSGKLWKLYVQDN</sequence>
<accession>A0A327SM73</accession>
<protein>
    <submittedName>
        <fullName evidence="1">Uncharacterized protein</fullName>
    </submittedName>
</protein>
<dbReference type="RefSeq" id="WP_170132699.1">
    <property type="nucleotide sequence ID" value="NZ_QLLR01000016.1"/>
</dbReference>
<comment type="caution">
    <text evidence="1">The sequence shown here is derived from an EMBL/GenBank/DDBJ whole genome shotgun (WGS) entry which is preliminary data.</text>
</comment>
<gene>
    <name evidence="1" type="ORF">LY11_03138</name>
</gene>
<dbReference type="EMBL" id="QLLR01000016">
    <property type="protein sequence ID" value="RAJ28864.1"/>
    <property type="molecule type" value="Genomic_DNA"/>
</dbReference>
<organism evidence="1 2">
    <name type="scientific">Pedobacter cryoconitis</name>
    <dbReference type="NCBI Taxonomy" id="188932"/>
    <lineage>
        <taxon>Bacteria</taxon>
        <taxon>Pseudomonadati</taxon>
        <taxon>Bacteroidota</taxon>
        <taxon>Sphingobacteriia</taxon>
        <taxon>Sphingobacteriales</taxon>
        <taxon>Sphingobacteriaceae</taxon>
        <taxon>Pedobacter</taxon>
    </lineage>
</organism>
<reference evidence="1 2" key="1">
    <citation type="submission" date="2018-06" db="EMBL/GenBank/DDBJ databases">
        <title>Genomic Encyclopedia of Archaeal and Bacterial Type Strains, Phase II (KMG-II): from individual species to whole genera.</title>
        <authorList>
            <person name="Goeker M."/>
        </authorList>
    </citation>
    <scope>NUCLEOTIDE SEQUENCE [LARGE SCALE GENOMIC DNA]</scope>
    <source>
        <strain evidence="1 2">DSM 14825</strain>
    </source>
</reference>
<name>A0A327SM73_9SPHI</name>